<dbReference type="AlphaFoldDB" id="A0A2K8PND8"/>
<accession>A0A2K8PND8</accession>
<dbReference type="KEGG" id="slx:SLAV_32285"/>
<dbReference type="Proteomes" id="UP000231791">
    <property type="component" value="Chromosome"/>
</dbReference>
<evidence type="ECO:0000313" key="2">
    <source>
        <dbReference type="Proteomes" id="UP000231791"/>
    </source>
</evidence>
<proteinExistence type="predicted"/>
<dbReference type="EMBL" id="CP024985">
    <property type="protein sequence ID" value="ATZ28229.1"/>
    <property type="molecule type" value="Genomic_DNA"/>
</dbReference>
<dbReference type="Pfam" id="PF17197">
    <property type="entry name" value="DUF5134"/>
    <property type="match status" value="1"/>
</dbReference>
<gene>
    <name evidence="1" type="ORF">SLAV_32285</name>
</gene>
<evidence type="ECO:0000313" key="1">
    <source>
        <dbReference type="EMBL" id="ATZ28229.1"/>
    </source>
</evidence>
<protein>
    <submittedName>
        <fullName evidence="1">Uncharacterized protein</fullName>
    </submittedName>
</protein>
<name>A0A2K8PND8_STRLA</name>
<sequence length="215" mass="20890">MHGPAMPLSPFSASAVSAWLLVLLCAVSGTYCLLRARRAGRRARGAAGGEAVMGLGMAAMAVPVGTGSWGPPVLLAVFCAASLHALWLLRDGVHHAHHLVGSLTMAYMALAAGGGPEHGHGRAGLPWVTGALLVYYAGYVLLGGARLVTAAGGALPVAAGSAARAAAGAGAGIGLGAGSGVGPGSGPGGGSGVDDLTRACRLAMGTGMLAMLMTM</sequence>
<organism evidence="1 2">
    <name type="scientific">Streptomyces lavendulae subsp. lavendulae</name>
    <dbReference type="NCBI Taxonomy" id="58340"/>
    <lineage>
        <taxon>Bacteria</taxon>
        <taxon>Bacillati</taxon>
        <taxon>Actinomycetota</taxon>
        <taxon>Actinomycetes</taxon>
        <taxon>Kitasatosporales</taxon>
        <taxon>Streptomycetaceae</taxon>
        <taxon>Streptomyces</taxon>
    </lineage>
</organism>
<dbReference type="InterPro" id="IPR033458">
    <property type="entry name" value="DUF5134"/>
</dbReference>
<reference evidence="1 2" key="1">
    <citation type="submission" date="2017-11" db="EMBL/GenBank/DDBJ databases">
        <title>Complete genome sequence of Streptomyces lavendulae subsp. lavendulae CCM 3239 (formerly 'Streptomyces aureofaciens CCM 3239'), the producer of the angucycline-type antibiotic auricin.</title>
        <authorList>
            <person name="Busche T."/>
            <person name="Novakova R."/>
            <person name="Al'Dilaimi A."/>
            <person name="Homerova D."/>
            <person name="Feckova L."/>
            <person name="Rezuchova B."/>
            <person name="Mingyar E."/>
            <person name="Csolleiova D."/>
            <person name="Bekeova C."/>
            <person name="Winkler A."/>
            <person name="Sevcikova B."/>
            <person name="Kalinowski J."/>
            <person name="Kormanec J."/>
            <person name="Ruckert C."/>
        </authorList>
    </citation>
    <scope>NUCLEOTIDE SEQUENCE [LARGE SCALE GENOMIC DNA]</scope>
    <source>
        <strain evidence="1 2">CCM 3239</strain>
    </source>
</reference>
<keyword evidence="2" id="KW-1185">Reference proteome</keyword>